<dbReference type="Proteomes" id="UP000184516">
    <property type="component" value="Unassembled WGS sequence"/>
</dbReference>
<proteinExistence type="predicted"/>
<dbReference type="PROSITE" id="PS51257">
    <property type="entry name" value="PROKAR_LIPOPROTEIN"/>
    <property type="match status" value="1"/>
</dbReference>
<protein>
    <recommendedName>
        <fullName evidence="2">DUF4369 domain-containing protein</fullName>
    </recommendedName>
</protein>
<evidence type="ECO:0000313" key="4">
    <source>
        <dbReference type="Proteomes" id="UP000184516"/>
    </source>
</evidence>
<dbReference type="OrthoDB" id="1069091at2"/>
<dbReference type="RefSeq" id="WP_084546116.1">
    <property type="nucleotide sequence ID" value="NZ_FQWB01000002.1"/>
</dbReference>
<feature type="domain" description="DUF4369" evidence="2">
    <location>
        <begin position="22"/>
        <end position="117"/>
    </location>
</feature>
<name>A0A1M5HFX4_9FLAO</name>
<dbReference type="Pfam" id="PF14289">
    <property type="entry name" value="DUF4369"/>
    <property type="match status" value="1"/>
</dbReference>
<dbReference type="EMBL" id="FQWB01000002">
    <property type="protein sequence ID" value="SHG14879.1"/>
    <property type="molecule type" value="Genomic_DNA"/>
</dbReference>
<organism evidence="3 4">
    <name type="scientific">Flavobacterium fluvii</name>
    <dbReference type="NCBI Taxonomy" id="468056"/>
    <lineage>
        <taxon>Bacteria</taxon>
        <taxon>Pseudomonadati</taxon>
        <taxon>Bacteroidota</taxon>
        <taxon>Flavobacteriia</taxon>
        <taxon>Flavobacteriales</taxon>
        <taxon>Flavobacteriaceae</taxon>
        <taxon>Flavobacterium</taxon>
    </lineage>
</organism>
<dbReference type="InterPro" id="IPR025380">
    <property type="entry name" value="DUF4369"/>
</dbReference>
<reference evidence="4" key="1">
    <citation type="submission" date="2016-11" db="EMBL/GenBank/DDBJ databases">
        <authorList>
            <person name="Varghese N."/>
            <person name="Submissions S."/>
        </authorList>
    </citation>
    <scope>NUCLEOTIDE SEQUENCE [LARGE SCALE GENOMIC DNA]</scope>
    <source>
        <strain evidence="4">DSM 19978</strain>
    </source>
</reference>
<keyword evidence="4" id="KW-1185">Reference proteome</keyword>
<evidence type="ECO:0000256" key="1">
    <source>
        <dbReference type="SAM" id="MobiDB-lite"/>
    </source>
</evidence>
<dbReference type="AlphaFoldDB" id="A0A1M5HFX4"/>
<gene>
    <name evidence="3" type="ORF">SAMN05443549_102220</name>
</gene>
<feature type="region of interest" description="Disordered" evidence="1">
    <location>
        <begin position="222"/>
        <end position="253"/>
    </location>
</feature>
<sequence length="253" mass="27472">MKKIILLLSATVFLISCSKNKYVISGTVKGVENGKTVIMETTDPVTQGLLAVDTVKIENGKFEITGKALEPAFHLLQVEGVNGKVPFILENGDITIEINKDSLNKSKISGTYNNDEFSSFNKELMEIQKSLVDFQTKNTPLMNTAQQTKDTAVINKLMKEFGEIQKNVGEASKKKYTTYAETHPKSFISALIIEGMSNDPSVDIKKVEKLYASLDESLKTTKPGKSIDTKIKQIKSGPAVGPSPAPAAPGSAN</sequence>
<evidence type="ECO:0000259" key="2">
    <source>
        <dbReference type="Pfam" id="PF14289"/>
    </source>
</evidence>
<dbReference type="STRING" id="468056.SAMN05443549_102220"/>
<accession>A0A1M5HFX4</accession>
<evidence type="ECO:0000313" key="3">
    <source>
        <dbReference type="EMBL" id="SHG14879.1"/>
    </source>
</evidence>